<dbReference type="InterPro" id="IPR050091">
    <property type="entry name" value="PKS_NRPS_Biosynth_Enz"/>
</dbReference>
<keyword evidence="3" id="KW-0808">Transferase</keyword>
<dbReference type="Pfam" id="PF14765">
    <property type="entry name" value="PS-DH"/>
    <property type="match status" value="1"/>
</dbReference>
<dbReference type="SMART" id="SM00825">
    <property type="entry name" value="PKS_KS"/>
    <property type="match status" value="1"/>
</dbReference>
<dbReference type="InterPro" id="IPR057326">
    <property type="entry name" value="KR_dom"/>
</dbReference>
<dbReference type="InterPro" id="IPR049551">
    <property type="entry name" value="PKS_DH_C"/>
</dbReference>
<feature type="compositionally biased region" description="Polar residues" evidence="6">
    <location>
        <begin position="152"/>
        <end position="162"/>
    </location>
</feature>
<dbReference type="Gene3D" id="3.30.300.30">
    <property type="match status" value="2"/>
</dbReference>
<dbReference type="InterPro" id="IPR020841">
    <property type="entry name" value="PKS_Beta-ketoAc_synthase_dom"/>
</dbReference>
<dbReference type="SMART" id="SM00826">
    <property type="entry name" value="PKS_DH"/>
    <property type="match status" value="1"/>
</dbReference>
<feature type="region of interest" description="Disordered" evidence="6">
    <location>
        <begin position="149"/>
        <end position="171"/>
    </location>
</feature>
<accession>A0ABV4WRP8</accession>
<dbReference type="Pfam" id="PF00109">
    <property type="entry name" value="ketoacyl-synt"/>
    <property type="match status" value="1"/>
</dbReference>
<dbReference type="SMART" id="SM00829">
    <property type="entry name" value="PKS_ER"/>
    <property type="match status" value="1"/>
</dbReference>
<dbReference type="InterPro" id="IPR036291">
    <property type="entry name" value="NAD(P)-bd_dom_sf"/>
</dbReference>
<dbReference type="CDD" id="cd05195">
    <property type="entry name" value="enoyl_red"/>
    <property type="match status" value="1"/>
</dbReference>
<dbReference type="Pfam" id="PF08659">
    <property type="entry name" value="KR"/>
    <property type="match status" value="2"/>
</dbReference>
<dbReference type="InterPro" id="IPR020806">
    <property type="entry name" value="PKS_PP-bd"/>
</dbReference>
<feature type="region of interest" description="N-terminal hotdog fold" evidence="5">
    <location>
        <begin position="2278"/>
        <end position="2407"/>
    </location>
</feature>
<keyword evidence="11" id="KW-1185">Reference proteome</keyword>
<dbReference type="SUPFAM" id="SSF52151">
    <property type="entry name" value="FabD/lysophospholipase-like"/>
    <property type="match status" value="1"/>
</dbReference>
<dbReference type="EMBL" id="JBHFNT010000224">
    <property type="protein sequence ID" value="MFB2837777.1"/>
    <property type="molecule type" value="Genomic_DNA"/>
</dbReference>
<dbReference type="InterPro" id="IPR013154">
    <property type="entry name" value="ADH-like_N"/>
</dbReference>
<proteinExistence type="predicted"/>
<dbReference type="InterPro" id="IPR049900">
    <property type="entry name" value="PKS_mFAS_DH"/>
</dbReference>
<feature type="domain" description="Carrier" evidence="7">
    <location>
        <begin position="3389"/>
        <end position="3466"/>
    </location>
</feature>
<keyword evidence="1" id="KW-0596">Phosphopantetheine</keyword>
<organism evidence="10 11">
    <name type="scientific">Floridaenema evergladense BLCC-F167</name>
    <dbReference type="NCBI Taxonomy" id="3153639"/>
    <lineage>
        <taxon>Bacteria</taxon>
        <taxon>Bacillati</taxon>
        <taxon>Cyanobacteriota</taxon>
        <taxon>Cyanophyceae</taxon>
        <taxon>Oscillatoriophycideae</taxon>
        <taxon>Aerosakkonematales</taxon>
        <taxon>Aerosakkonemataceae</taxon>
        <taxon>Floridanema</taxon>
        <taxon>Floridanema evergladense</taxon>
    </lineage>
</organism>
<evidence type="ECO:0000256" key="3">
    <source>
        <dbReference type="ARBA" id="ARBA00022679"/>
    </source>
</evidence>
<keyword evidence="4" id="KW-0511">Multifunctional enzyme</keyword>
<dbReference type="InterPro" id="IPR020843">
    <property type="entry name" value="ER"/>
</dbReference>
<dbReference type="Pfam" id="PF00501">
    <property type="entry name" value="AMP-binding"/>
    <property type="match status" value="1"/>
</dbReference>
<dbReference type="InterPro" id="IPR020807">
    <property type="entry name" value="PKS_DH"/>
</dbReference>
<dbReference type="CDD" id="cd08953">
    <property type="entry name" value="KR_2_SDR_x"/>
    <property type="match status" value="1"/>
</dbReference>
<dbReference type="SUPFAM" id="SSF50129">
    <property type="entry name" value="GroES-like"/>
    <property type="match status" value="1"/>
</dbReference>
<name>A0ABV4WRP8_9CYAN</name>
<dbReference type="SUPFAM" id="SSF53901">
    <property type="entry name" value="Thiolase-like"/>
    <property type="match status" value="1"/>
</dbReference>
<evidence type="ECO:0000259" key="7">
    <source>
        <dbReference type="PROSITE" id="PS50075"/>
    </source>
</evidence>
<evidence type="ECO:0000256" key="5">
    <source>
        <dbReference type="PROSITE-ProRule" id="PRU01363"/>
    </source>
</evidence>
<feature type="active site" description="Proton acceptor; for dehydratase activity" evidence="5">
    <location>
        <position position="2310"/>
    </location>
</feature>
<dbReference type="PROSITE" id="PS52004">
    <property type="entry name" value="KS3_2"/>
    <property type="match status" value="1"/>
</dbReference>
<dbReference type="CDD" id="cd08955">
    <property type="entry name" value="KR_2_FAS_SDR_x"/>
    <property type="match status" value="1"/>
</dbReference>
<protein>
    <submittedName>
        <fullName evidence="10">SDR family NAD(P)-dependent oxidoreductase</fullName>
    </submittedName>
</protein>
<gene>
    <name evidence="10" type="ORF">ACE1CA_25020</name>
</gene>
<dbReference type="PANTHER" id="PTHR43775">
    <property type="entry name" value="FATTY ACID SYNTHASE"/>
    <property type="match status" value="1"/>
</dbReference>
<dbReference type="InterPro" id="IPR009081">
    <property type="entry name" value="PP-bd_ACP"/>
</dbReference>
<dbReference type="InterPro" id="IPR014031">
    <property type="entry name" value="Ketoacyl_synth_C"/>
</dbReference>
<evidence type="ECO:0000256" key="4">
    <source>
        <dbReference type="ARBA" id="ARBA00023268"/>
    </source>
</evidence>
<dbReference type="InterPro" id="IPR049490">
    <property type="entry name" value="C883_1060-like_KR_N"/>
</dbReference>
<dbReference type="Gene3D" id="3.30.70.3290">
    <property type="match status" value="1"/>
</dbReference>
<feature type="domain" description="PKS/mFAS DH" evidence="9">
    <location>
        <begin position="2278"/>
        <end position="2561"/>
    </location>
</feature>
<dbReference type="InterPro" id="IPR011032">
    <property type="entry name" value="GroES-like_sf"/>
</dbReference>
<dbReference type="Pfam" id="PF13602">
    <property type="entry name" value="ADH_zinc_N_2"/>
    <property type="match status" value="1"/>
</dbReference>
<dbReference type="SMART" id="SM00827">
    <property type="entry name" value="PKS_AT"/>
    <property type="match status" value="1"/>
</dbReference>
<dbReference type="Gene3D" id="3.40.50.12780">
    <property type="entry name" value="N-terminal domain of ligase-like"/>
    <property type="match status" value="1"/>
</dbReference>
<reference evidence="10 11" key="1">
    <citation type="submission" date="2024-09" db="EMBL/GenBank/DDBJ databases">
        <title>Floridaenema gen nov. (Aerosakkonemataceae, Aerosakkonematales ord. nov., Cyanobacteria) from benthic tropical and subtropical fresh waters, with the description of four new species.</title>
        <authorList>
            <person name="Moretto J.A."/>
            <person name="Berthold D.E."/>
            <person name="Lefler F.W."/>
            <person name="Huang I.-S."/>
            <person name="Laughinghouse H. IV."/>
        </authorList>
    </citation>
    <scope>NUCLEOTIDE SEQUENCE [LARGE SCALE GENOMIC DNA]</scope>
    <source>
        <strain evidence="10 11">BLCC-F167</strain>
    </source>
</reference>
<dbReference type="InterPro" id="IPR016039">
    <property type="entry name" value="Thiolase-like"/>
</dbReference>
<dbReference type="Pfam" id="PF00698">
    <property type="entry name" value="Acyl_transf_1"/>
    <property type="match status" value="1"/>
</dbReference>
<feature type="domain" description="Carrier" evidence="7">
    <location>
        <begin position="1282"/>
        <end position="1357"/>
    </location>
</feature>
<dbReference type="Gene3D" id="3.40.366.10">
    <property type="entry name" value="Malonyl-Coenzyme A Acyl Carrier Protein, domain 2"/>
    <property type="match status" value="1"/>
</dbReference>
<feature type="region of interest" description="C-terminal hotdog fold" evidence="5">
    <location>
        <begin position="2422"/>
        <end position="2561"/>
    </location>
</feature>
<dbReference type="Gene3D" id="3.90.180.10">
    <property type="entry name" value="Medium-chain alcohol dehydrogenases, catalytic domain"/>
    <property type="match status" value="1"/>
</dbReference>
<dbReference type="InterPro" id="IPR016035">
    <property type="entry name" value="Acyl_Trfase/lysoPLipase"/>
</dbReference>
<dbReference type="PROSITE" id="PS00606">
    <property type="entry name" value="KS3_1"/>
    <property type="match status" value="1"/>
</dbReference>
<dbReference type="RefSeq" id="WP_413280116.1">
    <property type="nucleotide sequence ID" value="NZ_JBHFNT010000224.1"/>
</dbReference>
<evidence type="ECO:0000313" key="10">
    <source>
        <dbReference type="EMBL" id="MFB2837777.1"/>
    </source>
</evidence>
<dbReference type="Pfam" id="PF02801">
    <property type="entry name" value="Ketoacyl-synt_C"/>
    <property type="match status" value="1"/>
</dbReference>
<dbReference type="InterPro" id="IPR036736">
    <property type="entry name" value="ACP-like_sf"/>
</dbReference>
<keyword evidence="2" id="KW-0597">Phosphoprotein</keyword>
<dbReference type="Pfam" id="PF21394">
    <property type="entry name" value="Beta-ketacyl_N"/>
    <property type="match status" value="2"/>
</dbReference>
<dbReference type="Gene3D" id="1.10.1200.10">
    <property type="entry name" value="ACP-like"/>
    <property type="match status" value="2"/>
</dbReference>
<dbReference type="InterPro" id="IPR001227">
    <property type="entry name" value="Ac_transferase_dom_sf"/>
</dbReference>
<dbReference type="InterPro" id="IPR049552">
    <property type="entry name" value="PKS_DH_N"/>
</dbReference>
<dbReference type="SUPFAM" id="SSF47336">
    <property type="entry name" value="ACP-like"/>
    <property type="match status" value="2"/>
</dbReference>
<dbReference type="SUPFAM" id="SSF55048">
    <property type="entry name" value="Probable ACP-binding domain of malonyl-CoA ACP transacylase"/>
    <property type="match status" value="1"/>
</dbReference>
<dbReference type="Gene3D" id="3.10.129.120">
    <property type="match status" value="1"/>
</dbReference>
<dbReference type="Pfam" id="PF08240">
    <property type="entry name" value="ADH_N"/>
    <property type="match status" value="1"/>
</dbReference>
<dbReference type="Gene3D" id="3.40.50.720">
    <property type="entry name" value="NAD(P)-binding Rossmann-like Domain"/>
    <property type="match status" value="4"/>
</dbReference>
<dbReference type="PANTHER" id="PTHR43775:SF51">
    <property type="entry name" value="INACTIVE PHENOLPHTHIOCEROL SYNTHESIS POLYKETIDE SYNTHASE TYPE I PKS1-RELATED"/>
    <property type="match status" value="1"/>
</dbReference>
<evidence type="ECO:0000256" key="2">
    <source>
        <dbReference type="ARBA" id="ARBA00022553"/>
    </source>
</evidence>
<dbReference type="SUPFAM" id="SSF51735">
    <property type="entry name" value="NAD(P)-binding Rossmann-fold domains"/>
    <property type="match status" value="5"/>
</dbReference>
<dbReference type="CDD" id="cd05906">
    <property type="entry name" value="A_NRPS_TubE_like"/>
    <property type="match status" value="1"/>
</dbReference>
<evidence type="ECO:0000313" key="11">
    <source>
        <dbReference type="Proteomes" id="UP001576780"/>
    </source>
</evidence>
<evidence type="ECO:0000259" key="8">
    <source>
        <dbReference type="PROSITE" id="PS52004"/>
    </source>
</evidence>
<sequence>MKYQEIAQAIQSSDLVEDCVLIERKTEDFQLELVAYVVPVGKFTRELLLPNLETILPKEAIPKAIVPISTLPLTVTGEIDKTILEQLEITDNGLEEKWTKQIKTIPEVEQVAVVITEEIKTQESLRLSDILPDCKSIATSQKLTRFDRETNKQNASENQQAISHGGELKPKKNAPTILAQVLETAAHQWAEKQLVYIHADGSETIQTYKELLLDAQKILAGLRKLGVNPQDKIIFQIDGSQDFIPAFWGCILGGFIPVPIAIAPTYEQINNTVSKLHKAYEMLDKPLILTSTKLAADIEKLPKLLNIQERFKIETVDNLRQNEPDSNIHQSHPEDLALLLLTSGSTGTPKAVMQSHRSLLSMTAGTAQMNQFNHQDIILNWMPLEHVGAIVFLGLMAVDLGCKQIHIPTEYILQNPLRWLELIQQHKASISWAPNFAFSLLNDRATQINQKSWNLSSMRFLVNAGEQIVPKIARNFIKLFQPYGLPTNAIRPAFGMSETCSGITWSEGFTLENSSDEMSFVELGLPIPGASIRITDDNNQIVAEGIIGKFQVKGLSVTSGYYQNPQKNQEAFTEDGWFNTGDIGYIKAGKIVLTGRDKDDIIINGINYYSHEIESVVEEVERVEVSYTAACAVQIAGNNADQLAIFFHSYISDKTQLKDLIKKIRGAVVKNVGVNPNYIIPVKKEAIPKTDIGKIQRSQLAKRFEAGEFDSIIQQLGINLENPNLLPDWFYQKIWQPKQPNKLIIASKPSNILIFLDKLGLGECLARELEKQGHSYFGIEIGTEFKQVSSNQYQINPNNPEHYQQLLSDLKARDWQINQIIHLWTYDNNSEEITSTETLESSQVPGVYSLLDLIKALNKNQNNQGNIQLLVASTYSQFTGETDQIAYQKSPMIGLVKVIEQEIANLTTRHIDLSIDETAENADRLIQEMQVVSKETEVAYRQGIRLISRLEKVEFHPENSPQITFKQGGMYLISGGLSGVGIEIAKSLLKNYQTKLLLIGRTPLSKVTSEKITAYEELKKLGSEIAYEAVDVCDLLRLQEIIQEAKTRWNCQLDGILHLAGSYQERSLIEETPETWSTALKAKVNGTWVLNQILKENPQAILINFASVSNFLGGATVGAYVAANQFLESFTHYQRSKLGLKSYCFSWSLWDGIGISQDDRRVKIAQTKGYYSITPQQGLYSLLIGLRYNQTHLLIGLNGSNRNIRKYVDDTYSLEKLTGYFTAKNHISLELTSNWVIKDRFGTPTTCNLVQLAEMPLTKTGIIDREKLIKGDFSQEKTQSAQPLNEIETQIAKIWQEVLQLPEISVNDNFFELGGHSLLLVQVQSKLQEFFQIPLSIVDMFKYPSISSLAKYLNQGQTESPSVKQGQKRAQVRSSLHKIGTSDIAVIGMSCRFPGANNINEFWQNLANGVESIAFFSEEEVIASGIDPKVVKNPNYVKAKPILSDVETFDADFFGYSSREAELIDPQQRLLLECAWESLEDAGYNPFNYTGAIGIYAGAVMNTYLLNNIYPNRHKLDINDNLQIATMDSMGGLQMMVANDKDYITTRISYKLNLTGPSVNVQTACSTSLVTVHMACASLLSGESDMALAGGVSIHVPQKVGHLYQEGMIVTPDGHCRAFDAKAQGTIFGSGAGMVLLKRLEDALADNDHIYAVIKGSAINNDGASKVGYMAPNGDGQTSVATQAISMAQIDPETIGYIEAHGTATPLGDPIEITGLTQAFRASTQAKNFCGIGSVKTNIGHLQIASGIAGFIKTVLAVYHKQIPPSLHFEQPNPQLDLPNTPFYVNTTLKDWQTSGYPRRAGVNSLGIGGTNAHVILEEAPETAPIKSQIERPVHLLTLSAKTDQALTKLQQNYREYLISNPELSLADICYTANTGREHFERRLAFVAESKKQLIEQITDVKIPSLSPKKPSKIAFLFSGQGSQYLNMGRQLYDTQPVFRQTLEQCNEILLPYLEKSLLEIIYAPETEAETLNQTAYTQPALFAIEYALYQLWKSWGITPNIVMGHSVGEYVAACVAGVFSLESALKLIAYRGKLMQQLPAGGEMVSLIASEEKIRKIITNYGERVAIAAINSPQSIVISGVSQDLKTIVEELAKENIKTKKLEVSHAFHSPLMQPMLAEFEQIANSITYNQPEIPIISNLSGNLADENINTAKYWVNHIIQPVQFTRSMETLNQLKHEIFLEIGAKPILLGMGRECLLENTGIWLPSLRPGMNEWQQMLASLAQLYVAGLKVNWSEFDRHYPRNKVILPNYPLQRQRYWIDNKPSGSQRQQNFPKLHPLLDKKLQLPLSKENLFESDFNTENQPFLLDHLIYNQVIVPGASHLSLLLGAAKLTLGSEAFIIKNIIFPQPLVIPEGKTRKLQLLITAKESQTSFQLISFIPESNDTNQVNEWLVHATGEIGKIGNTKQVETNFILEIKARCTKQIAGSEIYQSWQKRQIQMGASFQWLDSIWCGEKEALAQMKWLDWVDSLADYQLYPGLIDSCLQMASLFLPSEETYVPFAIENFRFYQSPTTEQLWCHALQRQRENAHLIDFTLFEINGQVIAEIVGVEAKKVNPKLLLHSLESKITDWLYEIEWQLVPEKTSNTKMPENWLILIDSEGLGQQLAKKLQLQGANCILVSAGVSYEKIDEQHYQINPHQPSHFQKLLTENINIKQSFNIVHLWSISTHQPEVKEVKNCSSVLHLVQAVQQQNWEKAPHLWLVTKGTQAVTTIPQSVNLNGSSLWGLGRVIALEYPELQCTRLDLSAQATTEHNLQALLLELAAPDTENQIAYRQNQRYIARLVRHQSESTKQKSVQLKLSEYGVLDNLFLIEMTPRTPQANEVKIQVQATPINFRDVLNALGMLKEYYAEQMGITQISDLTYGLECAGVVVAVGENVSDLQVGDEVMAFATTHDALSSFITLPIGTVVKKPKNLSFIESVTIPIAFLTAEYGLNHLAKIQPGERILIHSAAGGVGLAAVQIALATGAEVFATAGLQKWEILKAMGVKHLINSRSLDFAEQVMKLTQGKGVDIVLNSLNGEYIPKNLEVLAHQGRFIEIGKLGIWNESQVKTIREDVSYFPFDLGEVNYSQPGLIRMMLNQLTEKFETGILQPLPPTVYSLEKVVDAFRYVASGKHFGKVVISMPPVSATKEPLSIKANGSYLITGGLGALGLEVAEWLVEKGVQQIVLTGRSTPSPEVQERIRDWEQSGIKVEVLKADVSQSTQVVEVLQKIRTQLPPLRGIIHAAGVLDDGVLQQQSKERFERVMAAKVSGAWHLHCLTQDCPLEFFVCFSSISSVIGSVGQGNYAAANAFLDTLAHYRRSLNLPALTINWGPWGEVGMAAKLESRDTQRLQAMGIGVISPEQGLAVLEQLLNQSSAQVAVLPINWQHLNSQSPFFANFIQSAPEKVHQSDLITYLRERIAKVLGITTSKLDIDEPLNKMGLDSLMVVELRNRCRAELEINIPITKFLDGVSVVDLTQFIRQQIVDEKSISSVEIVPTITSNQNKNNWIEGEL</sequence>
<comment type="caution">
    <text evidence="10">The sequence shown here is derived from an EMBL/GenBank/DDBJ whole genome shotgun (WGS) entry which is preliminary data.</text>
</comment>
<dbReference type="Gene3D" id="3.10.129.10">
    <property type="entry name" value="Hotdog Thioesterase"/>
    <property type="match status" value="1"/>
</dbReference>
<dbReference type="CDD" id="cd00833">
    <property type="entry name" value="PKS"/>
    <property type="match status" value="1"/>
</dbReference>
<dbReference type="InterPro" id="IPR042099">
    <property type="entry name" value="ANL_N_sf"/>
</dbReference>
<dbReference type="InterPro" id="IPR045851">
    <property type="entry name" value="AMP-bd_C_sf"/>
</dbReference>
<dbReference type="InterPro" id="IPR000873">
    <property type="entry name" value="AMP-dep_synth/lig_dom"/>
</dbReference>
<dbReference type="Pfam" id="PF21089">
    <property type="entry name" value="PKS_DH_N"/>
    <property type="match status" value="1"/>
</dbReference>
<dbReference type="Pfam" id="PF22621">
    <property type="entry name" value="CurL-like_PKS_C"/>
    <property type="match status" value="1"/>
</dbReference>
<dbReference type="SUPFAM" id="SSF56801">
    <property type="entry name" value="Acetyl-CoA synthetase-like"/>
    <property type="match status" value="2"/>
</dbReference>
<evidence type="ECO:0000256" key="6">
    <source>
        <dbReference type="SAM" id="MobiDB-lite"/>
    </source>
</evidence>
<dbReference type="SMART" id="SM00823">
    <property type="entry name" value="PKS_PP"/>
    <property type="match status" value="2"/>
</dbReference>
<evidence type="ECO:0000259" key="9">
    <source>
        <dbReference type="PROSITE" id="PS52019"/>
    </source>
</evidence>
<dbReference type="InterPro" id="IPR020845">
    <property type="entry name" value="AMP-binding_CS"/>
</dbReference>
<dbReference type="Gene3D" id="3.40.47.10">
    <property type="match status" value="1"/>
</dbReference>
<feature type="active site" description="Proton donor; for dehydratase activity" evidence="5">
    <location>
        <position position="2482"/>
    </location>
</feature>
<dbReference type="PROSITE" id="PS50075">
    <property type="entry name" value="CARRIER"/>
    <property type="match status" value="2"/>
</dbReference>
<dbReference type="PROSITE" id="PS52019">
    <property type="entry name" value="PKS_MFAS_DH"/>
    <property type="match status" value="1"/>
</dbReference>
<feature type="domain" description="Ketosynthase family 3 (KS3)" evidence="8">
    <location>
        <begin position="1381"/>
        <end position="1819"/>
    </location>
</feature>
<dbReference type="PROSITE" id="PS00455">
    <property type="entry name" value="AMP_BINDING"/>
    <property type="match status" value="1"/>
</dbReference>
<dbReference type="InterPro" id="IPR016036">
    <property type="entry name" value="Malonyl_transacylase_ACP-bd"/>
</dbReference>
<dbReference type="SMART" id="SM00822">
    <property type="entry name" value="PKS_KR"/>
    <property type="match status" value="2"/>
</dbReference>
<dbReference type="InterPro" id="IPR013968">
    <property type="entry name" value="PKS_KR"/>
</dbReference>
<dbReference type="Pfam" id="PF00550">
    <property type="entry name" value="PP-binding"/>
    <property type="match status" value="2"/>
</dbReference>
<dbReference type="InterPro" id="IPR014030">
    <property type="entry name" value="Ketoacyl_synth_N"/>
</dbReference>
<evidence type="ECO:0000256" key="1">
    <source>
        <dbReference type="ARBA" id="ARBA00022450"/>
    </source>
</evidence>
<dbReference type="InterPro" id="IPR014043">
    <property type="entry name" value="Acyl_transferase_dom"/>
</dbReference>
<dbReference type="InterPro" id="IPR018201">
    <property type="entry name" value="Ketoacyl_synth_AS"/>
</dbReference>
<dbReference type="Proteomes" id="UP001576780">
    <property type="component" value="Unassembled WGS sequence"/>
</dbReference>